<comment type="caution">
    <text evidence="1">The sequence shown here is derived from an EMBL/GenBank/DDBJ whole genome shotgun (WGS) entry which is preliminary data.</text>
</comment>
<proteinExistence type="predicted"/>
<keyword evidence="2" id="KW-1185">Reference proteome</keyword>
<name>A0A8T4H9W3_9SPHI</name>
<gene>
    <name evidence="1" type="ORF">J5U18_01595</name>
</gene>
<reference evidence="1" key="1">
    <citation type="submission" date="2021-03" db="EMBL/GenBank/DDBJ databases">
        <authorList>
            <person name="Lu T."/>
            <person name="Wang Q."/>
            <person name="Han X."/>
        </authorList>
    </citation>
    <scope>NUCLEOTIDE SEQUENCE</scope>
    <source>
        <strain evidence="1">WQ 2009</strain>
    </source>
</reference>
<protein>
    <submittedName>
        <fullName evidence="1">Uncharacterized protein</fullName>
    </submittedName>
</protein>
<evidence type="ECO:0000313" key="2">
    <source>
        <dbReference type="Proteomes" id="UP000679691"/>
    </source>
</evidence>
<dbReference type="RefSeq" id="WP_353545753.1">
    <property type="nucleotide sequence ID" value="NZ_JAGKSB010000002.1"/>
</dbReference>
<dbReference type="AlphaFoldDB" id="A0A8T4H9W3"/>
<dbReference type="Proteomes" id="UP000679691">
    <property type="component" value="Unassembled WGS sequence"/>
</dbReference>
<organism evidence="1 2">
    <name type="scientific">Rhinopithecimicrobium faecis</name>
    <dbReference type="NCBI Taxonomy" id="2820698"/>
    <lineage>
        <taxon>Bacteria</taxon>
        <taxon>Pseudomonadati</taxon>
        <taxon>Bacteroidota</taxon>
        <taxon>Sphingobacteriia</taxon>
        <taxon>Sphingobacteriales</taxon>
        <taxon>Sphingobacteriaceae</taxon>
        <taxon>Rhinopithecimicrobium</taxon>
    </lineage>
</organism>
<dbReference type="EMBL" id="JAGKSB010000002">
    <property type="protein sequence ID" value="MBP3942267.1"/>
    <property type="molecule type" value="Genomic_DNA"/>
</dbReference>
<accession>A0A8T4H9W3</accession>
<sequence>MRNTIILTVLLFIAVVAASIYYFADINFSQKNPAATLKHHPANTLFMAQFTNDDTNNELLGKFDIFEALLGKEESLEIAALKSNLLNAPNFAEYTKDVAIVLSAHPLKERLAFLYAIPLNKEIKATDLKQSLASLNKSYEVDRLDTLGNSFVSLKHTLTKKSLYAITFHSILYASYDLALLAQVLDKKETKLSDAEIRSFVASLSENSPLNLYANNASLAKLAAIYKQGKAGSYLQFLDSLQGQTVVGLNFKEDAYIFSGTSTLTKDSKAYLNLFSQQKPVTQSLANYFPENTASYMQIALSDKTSFSSALARYIAGKKETKKLDSYRTNIPDSIDAALKNFFGNEFASIQLNSGESLGFITLKDSLKAESIFSKIASRQQEGIYRFDNSNILYFNYGDLLANFQRPYFTRINNVLIFANQLSELTAFTKRYTNKQLLQQQAAFQNNKELQAEQANVFFYINPTQAKAQIKQDLKNKYAKNFMDTDTYGYQDFNSWSLQLAGAEGNFSSKIIALYKSQKTVGGAATWTYELGSKLINRPWVLKQDASQKLILAQEQDHTVHALKTDGTKLWSAVFEGEILGTPVQLPDYTILLNTSKRLYRILPNGDNYDGFSIALPVRATYGLTYVKSNQGNLLVIPAGNRILAYTEQGTSVASWEDIDLAGSILYQLEAQEINGKMHIMAGTSTGNFYFFNQQGSLIQEINDPGTYQHKLSFKKDASQPQKSSLLTLSEDHGMVQYALNGEKNVLPITWKETPQYYVYGQITGNKAASLIFFSPTTMWTHKTKDSIVNYQYTFPQKINALPKLVSISSQINWLTVHTEGDLIYAFNEKGSLVEGFPLTGLPHFYIGPLQEGNSTNYLISSKRDHKLYCYPF</sequence>
<evidence type="ECO:0000313" key="1">
    <source>
        <dbReference type="EMBL" id="MBP3942267.1"/>
    </source>
</evidence>